<feature type="binding site" evidence="1">
    <location>
        <position position="272"/>
    </location>
    <ligand>
        <name>Zn(2+)</name>
        <dbReference type="ChEBI" id="CHEBI:29105"/>
    </ligand>
</feature>
<feature type="binding site" evidence="1">
    <location>
        <position position="352"/>
    </location>
    <ligand>
        <name>Zn(2+)</name>
        <dbReference type="ChEBI" id="CHEBI:29105"/>
    </ligand>
</feature>
<evidence type="ECO:0000313" key="4">
    <source>
        <dbReference type="WBParaSite" id="Gr19_v10_g11801.t1"/>
    </source>
</evidence>
<dbReference type="InterPro" id="IPR005301">
    <property type="entry name" value="MOB_kinase_act_fam"/>
</dbReference>
<accession>A0A914GWE7</accession>
<dbReference type="SUPFAM" id="SSF101152">
    <property type="entry name" value="Mob1/phocein"/>
    <property type="match status" value="1"/>
</dbReference>
<dbReference type="Gene3D" id="1.20.140.30">
    <property type="entry name" value="MOB kinase activator"/>
    <property type="match status" value="1"/>
</dbReference>
<sequence>MGFTKSDQIHNHSPTFGDRVCELHVHNRAKSSSSDRSRLSRLGAYLFGTCIWAEKASEWHQPPYHPRRFRNVRVLFSCKSMNRKKRDSSANPKCSGVQLQRHFTTVAVCDLSTKCNSPNSPSAIKAINLKSNWLVSLVERFRSRRKGADLAGGRELAQRAGPGNNGNGVCPAPDNANGPSACTSAGQQQQPSKRTVLISFSQTGSAQCTRKTVQSVDTCVADSFDDQMVDKMCSLPKGLDRHEWLASHVLALFEHVNCLSSTLSEVCTPVTCSTMSYPGNSKAQWVDERGKRHNYSAMRYIDSVMALCEGSRKNQSLFPTKYGASFAAEFEQYCARMVRLLWHCAGHAYAKHWEHLTALNLRLQFGLVLAHMAKLAKLYSLMSDKELSPLMHTLQLARPSTTTMTTASASDSCEAAVRALDDSTLTTTAGTTTASNGSSTALQGRAIQQQKKAHKREAKEDCKQAQHHPQHCTLKSGSWGGHSASTVALTVAPAAAVADYGSELVKKNCQQQQQKCCCAQTC</sequence>
<protein>
    <submittedName>
        <fullName evidence="4">Uncharacterized protein</fullName>
    </submittedName>
</protein>
<evidence type="ECO:0000256" key="2">
    <source>
        <dbReference type="SAM" id="MobiDB-lite"/>
    </source>
</evidence>
<name>A0A914GWE7_GLORO</name>
<dbReference type="AlphaFoldDB" id="A0A914GWE7"/>
<dbReference type="WBParaSite" id="Gr19_v10_g11801.t1">
    <property type="protein sequence ID" value="Gr19_v10_g11801.t1"/>
    <property type="gene ID" value="Gr19_v10_g11801"/>
</dbReference>
<dbReference type="Pfam" id="PF03637">
    <property type="entry name" value="Mob1_phocein"/>
    <property type="match status" value="1"/>
</dbReference>
<feature type="region of interest" description="Disordered" evidence="2">
    <location>
        <begin position="154"/>
        <end position="173"/>
    </location>
</feature>
<evidence type="ECO:0000256" key="1">
    <source>
        <dbReference type="PIRSR" id="PIRSR605301-1"/>
    </source>
</evidence>
<proteinExistence type="predicted"/>
<keyword evidence="1" id="KW-0862">Zinc</keyword>
<evidence type="ECO:0000313" key="3">
    <source>
        <dbReference type="Proteomes" id="UP000887572"/>
    </source>
</evidence>
<keyword evidence="1" id="KW-0479">Metal-binding</keyword>
<dbReference type="InterPro" id="IPR036703">
    <property type="entry name" value="MOB_kinase_act_sf"/>
</dbReference>
<feature type="binding site" evidence="1">
    <location>
        <position position="267"/>
    </location>
    <ligand>
        <name>Zn(2+)</name>
        <dbReference type="ChEBI" id="CHEBI:29105"/>
    </ligand>
</feature>
<organism evidence="3 4">
    <name type="scientific">Globodera rostochiensis</name>
    <name type="common">Golden nematode worm</name>
    <name type="synonym">Heterodera rostochiensis</name>
    <dbReference type="NCBI Taxonomy" id="31243"/>
    <lineage>
        <taxon>Eukaryota</taxon>
        <taxon>Metazoa</taxon>
        <taxon>Ecdysozoa</taxon>
        <taxon>Nematoda</taxon>
        <taxon>Chromadorea</taxon>
        <taxon>Rhabditida</taxon>
        <taxon>Tylenchina</taxon>
        <taxon>Tylenchomorpha</taxon>
        <taxon>Tylenchoidea</taxon>
        <taxon>Heteroderidae</taxon>
        <taxon>Heteroderinae</taxon>
        <taxon>Globodera</taxon>
    </lineage>
</organism>
<dbReference type="Proteomes" id="UP000887572">
    <property type="component" value="Unplaced"/>
</dbReference>
<dbReference type="PANTHER" id="PTHR22599">
    <property type="entry name" value="MPS ONE BINDER KINASE ACTIVATOR-LIKE MOB"/>
    <property type="match status" value="1"/>
</dbReference>
<dbReference type="SMART" id="SM01388">
    <property type="entry name" value="Mob1_phocein"/>
    <property type="match status" value="1"/>
</dbReference>
<reference evidence="4" key="1">
    <citation type="submission" date="2022-11" db="UniProtKB">
        <authorList>
            <consortium name="WormBaseParasite"/>
        </authorList>
    </citation>
    <scope>IDENTIFICATION</scope>
</reference>
<feature type="binding site" evidence="1">
    <location>
        <position position="347"/>
    </location>
    <ligand>
        <name>Zn(2+)</name>
        <dbReference type="ChEBI" id="CHEBI:29105"/>
    </ligand>
</feature>
<keyword evidence="3" id="KW-1185">Reference proteome</keyword>
<feature type="region of interest" description="Disordered" evidence="2">
    <location>
        <begin position="449"/>
        <end position="477"/>
    </location>
</feature>